<feature type="non-terminal residue" evidence="2">
    <location>
        <position position="70"/>
    </location>
</feature>
<sequence>TTSIESSDNAKLESGVHESPVRESPIAEVQEKSHMHPVSTVQATSSQGLVADSTDTLTSKKKRKAPAPPV</sequence>
<gene>
    <name evidence="2" type="primary">ORF27664</name>
</gene>
<reference evidence="2" key="1">
    <citation type="submission" date="2014-12" db="EMBL/GenBank/DDBJ databases">
        <title>Insight into the proteome of Arion vulgaris.</title>
        <authorList>
            <person name="Aradska J."/>
            <person name="Bulat T."/>
            <person name="Smidak R."/>
            <person name="Sarate P."/>
            <person name="Gangsoo J."/>
            <person name="Sialana F."/>
            <person name="Bilban M."/>
            <person name="Lubec G."/>
        </authorList>
    </citation>
    <scope>NUCLEOTIDE SEQUENCE</scope>
    <source>
        <tissue evidence="2">Skin</tissue>
    </source>
</reference>
<proteinExistence type="predicted"/>
<feature type="compositionally biased region" description="Basic residues" evidence="1">
    <location>
        <begin position="59"/>
        <end position="70"/>
    </location>
</feature>
<evidence type="ECO:0000313" key="2">
    <source>
        <dbReference type="EMBL" id="CEK56442.1"/>
    </source>
</evidence>
<evidence type="ECO:0000256" key="1">
    <source>
        <dbReference type="SAM" id="MobiDB-lite"/>
    </source>
</evidence>
<name>A0A0B6YJU3_9EUPU</name>
<dbReference type="AlphaFoldDB" id="A0A0B6YJU3"/>
<dbReference type="EMBL" id="HACG01009577">
    <property type="protein sequence ID" value="CEK56442.1"/>
    <property type="molecule type" value="Transcribed_RNA"/>
</dbReference>
<protein>
    <submittedName>
        <fullName evidence="2">Uncharacterized protein</fullName>
    </submittedName>
</protein>
<accession>A0A0B6YJU3</accession>
<feature type="region of interest" description="Disordered" evidence="1">
    <location>
        <begin position="1"/>
        <end position="70"/>
    </location>
</feature>
<feature type="compositionally biased region" description="Polar residues" evidence="1">
    <location>
        <begin position="39"/>
        <end position="57"/>
    </location>
</feature>
<feature type="non-terminal residue" evidence="2">
    <location>
        <position position="1"/>
    </location>
</feature>
<organism evidence="2">
    <name type="scientific">Arion vulgaris</name>
    <dbReference type="NCBI Taxonomy" id="1028688"/>
    <lineage>
        <taxon>Eukaryota</taxon>
        <taxon>Metazoa</taxon>
        <taxon>Spiralia</taxon>
        <taxon>Lophotrochozoa</taxon>
        <taxon>Mollusca</taxon>
        <taxon>Gastropoda</taxon>
        <taxon>Heterobranchia</taxon>
        <taxon>Euthyneura</taxon>
        <taxon>Panpulmonata</taxon>
        <taxon>Eupulmonata</taxon>
        <taxon>Stylommatophora</taxon>
        <taxon>Helicina</taxon>
        <taxon>Arionoidea</taxon>
        <taxon>Arionidae</taxon>
        <taxon>Arion</taxon>
    </lineage>
</organism>
<feature type="compositionally biased region" description="Basic and acidic residues" evidence="1">
    <location>
        <begin position="8"/>
        <end position="21"/>
    </location>
</feature>